<gene>
    <name evidence="3" type="ORF">CU103_08890</name>
</gene>
<accession>A0A2P7BF56</accession>
<keyword evidence="2" id="KW-1133">Transmembrane helix</keyword>
<organism evidence="3 4">
    <name type="scientific">Phyllobacterium sophorae</name>
    <dbReference type="NCBI Taxonomy" id="1520277"/>
    <lineage>
        <taxon>Bacteria</taxon>
        <taxon>Pseudomonadati</taxon>
        <taxon>Pseudomonadota</taxon>
        <taxon>Alphaproteobacteria</taxon>
        <taxon>Hyphomicrobiales</taxon>
        <taxon>Phyllobacteriaceae</taxon>
        <taxon>Phyllobacterium</taxon>
    </lineage>
</organism>
<feature type="transmembrane region" description="Helical" evidence="2">
    <location>
        <begin position="25"/>
        <end position="44"/>
    </location>
</feature>
<feature type="compositionally biased region" description="Polar residues" evidence="1">
    <location>
        <begin position="1"/>
        <end position="10"/>
    </location>
</feature>
<keyword evidence="2" id="KW-0812">Transmembrane</keyword>
<name>A0A2P7BF56_9HYPH</name>
<feature type="compositionally biased region" description="Polar residues" evidence="1">
    <location>
        <begin position="56"/>
        <end position="91"/>
    </location>
</feature>
<proteinExistence type="predicted"/>
<dbReference type="Proteomes" id="UP000241764">
    <property type="component" value="Unassembled WGS sequence"/>
</dbReference>
<keyword evidence="2" id="KW-0472">Membrane</keyword>
<evidence type="ECO:0000313" key="3">
    <source>
        <dbReference type="EMBL" id="PSH65131.1"/>
    </source>
</evidence>
<feature type="compositionally biased region" description="Low complexity" evidence="1">
    <location>
        <begin position="92"/>
        <end position="112"/>
    </location>
</feature>
<keyword evidence="4" id="KW-1185">Reference proteome</keyword>
<comment type="caution">
    <text evidence="3">The sequence shown here is derived from an EMBL/GenBank/DDBJ whole genome shotgun (WGS) entry which is preliminary data.</text>
</comment>
<dbReference type="EMBL" id="PGGM01000003">
    <property type="protein sequence ID" value="PSH65131.1"/>
    <property type="molecule type" value="Genomic_DNA"/>
</dbReference>
<evidence type="ECO:0000313" key="4">
    <source>
        <dbReference type="Proteomes" id="UP000241764"/>
    </source>
</evidence>
<dbReference type="RefSeq" id="WP_106663545.1">
    <property type="nucleotide sequence ID" value="NZ_PGGM01000003.1"/>
</dbReference>
<dbReference type="OrthoDB" id="8084391at2"/>
<reference evidence="4" key="1">
    <citation type="submission" date="2017-11" db="EMBL/GenBank/DDBJ databases">
        <authorList>
            <person name="Kuznetsova I."/>
            <person name="Sazanova A."/>
            <person name="Chirak E."/>
            <person name="Safronova V."/>
            <person name="Willems A."/>
        </authorList>
    </citation>
    <scope>NUCLEOTIDE SEQUENCE [LARGE SCALE GENOMIC DNA]</scope>
    <source>
        <strain evidence="4">CCBAU 03422</strain>
    </source>
</reference>
<feature type="region of interest" description="Disordered" evidence="1">
    <location>
        <begin position="1"/>
        <end position="23"/>
    </location>
</feature>
<sequence length="112" mass="11442">MDKQNPQTPVRETAKEARQGPLGRPILMVLIGGLILALVAWAAAEMFGESADDGATITNQNIDTGGQNTPSNNAMPPSGDQPTTTAPANESPTPQTGTGGDTQTKDPAGTAQ</sequence>
<evidence type="ECO:0000256" key="2">
    <source>
        <dbReference type="SAM" id="Phobius"/>
    </source>
</evidence>
<feature type="region of interest" description="Disordered" evidence="1">
    <location>
        <begin position="54"/>
        <end position="112"/>
    </location>
</feature>
<protein>
    <submittedName>
        <fullName evidence="3">Uncharacterized protein</fullName>
    </submittedName>
</protein>
<evidence type="ECO:0000256" key="1">
    <source>
        <dbReference type="SAM" id="MobiDB-lite"/>
    </source>
</evidence>
<dbReference type="AlphaFoldDB" id="A0A2P7BF56"/>